<evidence type="ECO:0000256" key="6">
    <source>
        <dbReference type="ARBA" id="ARBA00022989"/>
    </source>
</evidence>
<comment type="caution">
    <text evidence="11">The sequence shown here is derived from an EMBL/GenBank/DDBJ whole genome shotgun (WGS) entry which is preliminary data.</text>
</comment>
<feature type="region of interest" description="Disordered" evidence="9">
    <location>
        <begin position="1"/>
        <end position="23"/>
    </location>
</feature>
<evidence type="ECO:0000256" key="9">
    <source>
        <dbReference type="SAM" id="MobiDB-lite"/>
    </source>
</evidence>
<evidence type="ECO:0000256" key="4">
    <source>
        <dbReference type="ARBA" id="ARBA00022692"/>
    </source>
</evidence>
<evidence type="ECO:0000256" key="5">
    <source>
        <dbReference type="ARBA" id="ARBA00022824"/>
    </source>
</evidence>
<reference evidence="10" key="3">
    <citation type="submission" date="2023-11" db="EMBL/GenBank/DDBJ databases">
        <authorList>
            <person name="Beijen E."/>
            <person name="Ohm R.A."/>
        </authorList>
    </citation>
    <scope>NUCLEOTIDE SEQUENCE</scope>
    <source>
        <strain evidence="10">CBS 150709</strain>
    </source>
</reference>
<comment type="similarity">
    <text evidence="3 8">Belongs to the DAD/OST2 family.</text>
</comment>
<dbReference type="Proteomes" id="UP001287286">
    <property type="component" value="Unassembled WGS sequence"/>
</dbReference>
<dbReference type="Proteomes" id="UP000245956">
    <property type="component" value="Unassembled WGS sequence"/>
</dbReference>
<keyword evidence="4 8" id="KW-0812">Transmembrane</keyword>
<evidence type="ECO:0000313" key="13">
    <source>
        <dbReference type="Proteomes" id="UP001287286"/>
    </source>
</evidence>
<organism evidence="11 12">
    <name type="scientific">Purpureocillium lilacinum</name>
    <name type="common">Paecilomyces lilacinus</name>
    <dbReference type="NCBI Taxonomy" id="33203"/>
    <lineage>
        <taxon>Eukaryota</taxon>
        <taxon>Fungi</taxon>
        <taxon>Dikarya</taxon>
        <taxon>Ascomycota</taxon>
        <taxon>Pezizomycotina</taxon>
        <taxon>Sordariomycetes</taxon>
        <taxon>Hypocreomycetidae</taxon>
        <taxon>Hypocreales</taxon>
        <taxon>Ophiocordycipitaceae</taxon>
        <taxon>Purpureocillium</taxon>
    </lineage>
</organism>
<comment type="pathway">
    <text evidence="2 8">Protein modification; protein glycosylation.</text>
</comment>
<feature type="transmembrane region" description="Helical" evidence="8">
    <location>
        <begin position="169"/>
        <end position="187"/>
    </location>
</feature>
<feature type="compositionally biased region" description="Basic and acidic residues" evidence="9">
    <location>
        <begin position="61"/>
        <end position="72"/>
    </location>
</feature>
<dbReference type="InterPro" id="IPR003038">
    <property type="entry name" value="DAD/Ost2"/>
</dbReference>
<reference evidence="11 12" key="2">
    <citation type="journal article" date="2016" name="Front. Microbiol.">
        <title>Genome and transcriptome sequences reveal the specific parasitism of the nematophagous Purpureocillium lilacinum 36-1.</title>
        <authorList>
            <person name="Xie J."/>
            <person name="Li S."/>
            <person name="Mo C."/>
            <person name="Xiao X."/>
            <person name="Peng D."/>
            <person name="Wang G."/>
            <person name="Xiao Y."/>
        </authorList>
    </citation>
    <scope>NUCLEOTIDE SEQUENCE [LARGE SCALE GENOMIC DNA]</scope>
    <source>
        <strain evidence="11 12">36-1</strain>
    </source>
</reference>
<sequence>MDSKVGLKPPSRPGPSRGSAANHALPAPWSFRVRTWGPVPAPTTLVISSLLTTLHICRSKPAHERASHRELKTMAPKKNAREPAPSAAATTQSSTTAAGSVPQQPKPATSLKSTGAANWDEVLQNIYQYYMKETPQRTKLVDVFLVFLAAVGALQFLYCILAGNYPFNAFLSGFCATVGQFVLTVSLRIQTTEANKSDFPAVSPERAFADFIVCSLILHFFCINFIN</sequence>
<dbReference type="Pfam" id="PF02109">
    <property type="entry name" value="DAD"/>
    <property type="match status" value="1"/>
</dbReference>
<comment type="subcellular location">
    <subcellularLocation>
        <location evidence="1 8">Endoplasmic reticulum membrane</location>
        <topology evidence="1 8">Multi-pass membrane protein</topology>
    </subcellularLocation>
</comment>
<dbReference type="GO" id="GO:0008250">
    <property type="term" value="C:oligosaccharyltransferase complex"/>
    <property type="evidence" value="ECO:0007669"/>
    <property type="project" value="InterPro"/>
</dbReference>
<evidence type="ECO:0000256" key="7">
    <source>
        <dbReference type="ARBA" id="ARBA00023136"/>
    </source>
</evidence>
<comment type="subunit">
    <text evidence="8">Component of the oligosaccharyltransferase (OST) complex.</text>
</comment>
<accession>A0A2U3EIM6</accession>
<dbReference type="AlphaFoldDB" id="A0A2U3EIM6"/>
<evidence type="ECO:0000313" key="11">
    <source>
        <dbReference type="EMBL" id="PWI74368.1"/>
    </source>
</evidence>
<dbReference type="GO" id="GO:0006487">
    <property type="term" value="P:protein N-linked glycosylation"/>
    <property type="evidence" value="ECO:0007669"/>
    <property type="project" value="TreeGrafter"/>
</dbReference>
<protein>
    <recommendedName>
        <fullName evidence="8">Dolichyl-diphosphooligosaccharide--protein glycosyltransferase subunit OST2</fullName>
        <shortName evidence="8">Oligosaccharyl transferase subunit OST2</shortName>
    </recommendedName>
</protein>
<evidence type="ECO:0000256" key="3">
    <source>
        <dbReference type="ARBA" id="ARBA00009386"/>
    </source>
</evidence>
<feature type="compositionally biased region" description="Low complexity" evidence="9">
    <location>
        <begin position="84"/>
        <end position="100"/>
    </location>
</feature>
<evidence type="ECO:0000313" key="10">
    <source>
        <dbReference type="EMBL" id="KAK4091417.1"/>
    </source>
</evidence>
<evidence type="ECO:0000256" key="8">
    <source>
        <dbReference type="RuleBase" id="RU361136"/>
    </source>
</evidence>
<proteinExistence type="inferred from homology"/>
<reference evidence="11" key="1">
    <citation type="submission" date="2015-05" db="EMBL/GenBank/DDBJ databases">
        <authorList>
            <person name="Wang D.B."/>
            <person name="Wang M."/>
        </authorList>
    </citation>
    <scope>NUCLEOTIDE SEQUENCE</scope>
    <source>
        <strain evidence="11">36-1</strain>
    </source>
</reference>
<dbReference type="PANTHER" id="PTHR10705:SF0">
    <property type="entry name" value="DOLICHYL-DIPHOSPHOOLIGOSACCHARIDE--PROTEIN GLYCOSYLTRANSFERASE SUBUNIT DAD1"/>
    <property type="match status" value="1"/>
</dbReference>
<dbReference type="PANTHER" id="PTHR10705">
    <property type="entry name" value="DOLICHYL-DIPHOSPHOOLIGOSACCHARIDE--PROTEIN GLYCOSYLTRANSFERASE SUBUNIT DAD1"/>
    <property type="match status" value="1"/>
</dbReference>
<evidence type="ECO:0000313" key="12">
    <source>
        <dbReference type="Proteomes" id="UP000245956"/>
    </source>
</evidence>
<keyword evidence="5 8" id="KW-0256">Endoplasmic reticulum</keyword>
<feature type="transmembrane region" description="Helical" evidence="8">
    <location>
        <begin position="207"/>
        <end position="226"/>
    </location>
</feature>
<name>A0A2U3EIM6_PURLI</name>
<keyword evidence="6 8" id="KW-1133">Transmembrane helix</keyword>
<comment type="function">
    <text evidence="8">Subunit of the oligosaccharyl transferase (OST) complex that catalyzes the initial transfer of a defined glycan (Glc(3)Man(9)GlcNAc(2) in eukaryotes) from the lipid carrier dolichol-pyrophosphate to an asparagine residue within an Asn-X-Ser/Thr consensus motif in nascent polypeptide chains, the first step in protein N-glycosylation. N-glycosylation occurs cotranslationally and the complex associates with the Sec61 complex at the channel-forming translocon complex that mediates protein translocation across the endoplasmic reticulum (ER). All subunits are required for a maximal enzyme activity.</text>
</comment>
<keyword evidence="13" id="KW-1185">Reference proteome</keyword>
<feature type="compositionally biased region" description="Polar residues" evidence="9">
    <location>
        <begin position="101"/>
        <end position="113"/>
    </location>
</feature>
<dbReference type="EMBL" id="JAWRVI010000012">
    <property type="protein sequence ID" value="KAK4091417.1"/>
    <property type="molecule type" value="Genomic_DNA"/>
</dbReference>
<evidence type="ECO:0000256" key="2">
    <source>
        <dbReference type="ARBA" id="ARBA00004922"/>
    </source>
</evidence>
<keyword evidence="7 8" id="KW-0472">Membrane</keyword>
<feature type="region of interest" description="Disordered" evidence="9">
    <location>
        <begin position="61"/>
        <end position="113"/>
    </location>
</feature>
<gene>
    <name evidence="11" type="ORF">PCL_07682</name>
    <name evidence="10" type="ORF">Purlil1_4431</name>
</gene>
<keyword evidence="11" id="KW-0808">Transferase</keyword>
<dbReference type="GO" id="GO:0016740">
    <property type="term" value="F:transferase activity"/>
    <property type="evidence" value="ECO:0007669"/>
    <property type="project" value="UniProtKB-KW"/>
</dbReference>
<dbReference type="EMBL" id="LCWV01000003">
    <property type="protein sequence ID" value="PWI74368.1"/>
    <property type="molecule type" value="Genomic_DNA"/>
</dbReference>
<reference evidence="10 13" key="4">
    <citation type="journal article" date="2024" name="Microbiol. Resour. Announc.">
        <title>Genome annotations for the ascomycete fungi Trichoderma harzianum, Trichoderma aggressivum, and Purpureocillium lilacinum.</title>
        <authorList>
            <person name="Beijen E.P.W."/>
            <person name="Ohm R.A."/>
        </authorList>
    </citation>
    <scope>NUCLEOTIDE SEQUENCE [LARGE SCALE GENOMIC DNA]</scope>
    <source>
        <strain evidence="10 13">CBS 150709</strain>
    </source>
</reference>
<feature type="transmembrane region" description="Helical" evidence="8">
    <location>
        <begin position="140"/>
        <end position="163"/>
    </location>
</feature>
<evidence type="ECO:0000256" key="1">
    <source>
        <dbReference type="ARBA" id="ARBA00004477"/>
    </source>
</evidence>
<dbReference type="UniPathway" id="UPA00378"/>